<sequence>MLYFFYIVYSNYTFPEHLEFELKIITITTSVTWVMGVALLCSANHRCS</sequence>
<reference evidence="2" key="1">
    <citation type="submission" date="2014-09" db="EMBL/GenBank/DDBJ databases">
        <authorList>
            <person name="Magalhaes I.L.F."/>
            <person name="Oliveira U."/>
            <person name="Santos F.R."/>
            <person name="Vidigal T.H.D.A."/>
            <person name="Brescovit A.D."/>
            <person name="Santos A.J."/>
        </authorList>
    </citation>
    <scope>NUCLEOTIDE SEQUENCE</scope>
    <source>
        <tissue evidence="2">Shoot tissue taken approximately 20 cm above the soil surface</tissue>
    </source>
</reference>
<keyword evidence="1" id="KW-0812">Transmembrane</keyword>
<evidence type="ECO:0000313" key="2">
    <source>
        <dbReference type="EMBL" id="JAE36334.1"/>
    </source>
</evidence>
<proteinExistence type="predicted"/>
<evidence type="ECO:0000256" key="1">
    <source>
        <dbReference type="SAM" id="Phobius"/>
    </source>
</evidence>
<reference evidence="2" key="2">
    <citation type="journal article" date="2015" name="Data Brief">
        <title>Shoot transcriptome of the giant reed, Arundo donax.</title>
        <authorList>
            <person name="Barrero R.A."/>
            <person name="Guerrero F.D."/>
            <person name="Moolhuijzen P."/>
            <person name="Goolsby J.A."/>
            <person name="Tidwell J."/>
            <person name="Bellgard S.E."/>
            <person name="Bellgard M.I."/>
        </authorList>
    </citation>
    <scope>NUCLEOTIDE SEQUENCE</scope>
    <source>
        <tissue evidence="2">Shoot tissue taken approximately 20 cm above the soil surface</tissue>
    </source>
</reference>
<dbReference type="AlphaFoldDB" id="A0A0A9HKG1"/>
<keyword evidence="1" id="KW-0472">Membrane</keyword>
<feature type="transmembrane region" description="Helical" evidence="1">
    <location>
        <begin position="20"/>
        <end position="41"/>
    </location>
</feature>
<keyword evidence="1" id="KW-1133">Transmembrane helix</keyword>
<name>A0A0A9HKG1_ARUDO</name>
<organism evidence="2">
    <name type="scientific">Arundo donax</name>
    <name type="common">Giant reed</name>
    <name type="synonym">Donax arundinaceus</name>
    <dbReference type="NCBI Taxonomy" id="35708"/>
    <lineage>
        <taxon>Eukaryota</taxon>
        <taxon>Viridiplantae</taxon>
        <taxon>Streptophyta</taxon>
        <taxon>Embryophyta</taxon>
        <taxon>Tracheophyta</taxon>
        <taxon>Spermatophyta</taxon>
        <taxon>Magnoliopsida</taxon>
        <taxon>Liliopsida</taxon>
        <taxon>Poales</taxon>
        <taxon>Poaceae</taxon>
        <taxon>PACMAD clade</taxon>
        <taxon>Arundinoideae</taxon>
        <taxon>Arundineae</taxon>
        <taxon>Arundo</taxon>
    </lineage>
</organism>
<accession>A0A0A9HKG1</accession>
<dbReference type="EMBL" id="GBRH01161562">
    <property type="protein sequence ID" value="JAE36334.1"/>
    <property type="molecule type" value="Transcribed_RNA"/>
</dbReference>
<protein>
    <submittedName>
        <fullName evidence="2">Uncharacterized protein</fullName>
    </submittedName>
</protein>